<name>A0ABQ2DLK8_9MICC</name>
<evidence type="ECO:0000313" key="3">
    <source>
        <dbReference type="EMBL" id="GGJ62292.1"/>
    </source>
</evidence>
<proteinExistence type="predicted"/>
<dbReference type="EMBL" id="BMKX01000005">
    <property type="protein sequence ID" value="GGJ62292.1"/>
    <property type="molecule type" value="Genomic_DNA"/>
</dbReference>
<dbReference type="Proteomes" id="UP000606115">
    <property type="component" value="Unassembled WGS sequence"/>
</dbReference>
<evidence type="ECO:0008006" key="5">
    <source>
        <dbReference type="Google" id="ProtNLM"/>
    </source>
</evidence>
<keyword evidence="2" id="KW-0812">Transmembrane</keyword>
<comment type="caution">
    <text evidence="3">The sequence shown here is derived from an EMBL/GenBank/DDBJ whole genome shotgun (WGS) entry which is preliminary data.</text>
</comment>
<gene>
    <name evidence="3" type="ORF">GCM10007173_21450</name>
</gene>
<dbReference type="GeneID" id="303304501"/>
<reference evidence="4" key="1">
    <citation type="journal article" date="2019" name="Int. J. Syst. Evol. Microbiol.">
        <title>The Global Catalogue of Microorganisms (GCM) 10K type strain sequencing project: providing services to taxonomists for standard genome sequencing and annotation.</title>
        <authorList>
            <consortium name="The Broad Institute Genomics Platform"/>
            <consortium name="The Broad Institute Genome Sequencing Center for Infectious Disease"/>
            <person name="Wu L."/>
            <person name="Ma J."/>
        </authorList>
    </citation>
    <scope>NUCLEOTIDE SEQUENCE [LARGE SCALE GENOMIC DNA]</scope>
    <source>
        <strain evidence="4">CGMCC 1.3685</strain>
    </source>
</reference>
<keyword evidence="4" id="KW-1185">Reference proteome</keyword>
<keyword evidence="2" id="KW-0472">Membrane</keyword>
<feature type="transmembrane region" description="Helical" evidence="2">
    <location>
        <begin position="40"/>
        <end position="61"/>
    </location>
</feature>
<protein>
    <recommendedName>
        <fullName evidence="5">Anti-sigma factor</fullName>
    </recommendedName>
</protein>
<dbReference type="RefSeq" id="WP_188685677.1">
    <property type="nucleotide sequence ID" value="NZ_BMKX01000005.1"/>
</dbReference>
<evidence type="ECO:0000256" key="2">
    <source>
        <dbReference type="SAM" id="Phobius"/>
    </source>
</evidence>
<evidence type="ECO:0000256" key="1">
    <source>
        <dbReference type="SAM" id="MobiDB-lite"/>
    </source>
</evidence>
<accession>A0ABQ2DLK8</accession>
<evidence type="ECO:0000313" key="4">
    <source>
        <dbReference type="Proteomes" id="UP000606115"/>
    </source>
</evidence>
<keyword evidence="2" id="KW-1133">Transmembrane helix</keyword>
<organism evidence="3 4">
    <name type="scientific">Glutamicibacter ardleyensis</name>
    <dbReference type="NCBI Taxonomy" id="225894"/>
    <lineage>
        <taxon>Bacteria</taxon>
        <taxon>Bacillati</taxon>
        <taxon>Actinomycetota</taxon>
        <taxon>Actinomycetes</taxon>
        <taxon>Micrococcales</taxon>
        <taxon>Micrococcaceae</taxon>
        <taxon>Glutamicibacter</taxon>
    </lineage>
</organism>
<sequence length="184" mass="19474">MNRSPSQHSDEPQDENLGLDLVSQVAQSSRAERRVRPKRWIFALIGLIIVVVLALVTFSLLNGGTKATKATKASDVVSQTVDLRSGGQAKISTSKQENSLGVELSSLPALDASEQYVVWAILEEGGISVVTKTTGEDAKGGLSPIDDVVAIHITVEGSEVPASPSEETEASVDLPLNQTEQPAE</sequence>
<feature type="region of interest" description="Disordered" evidence="1">
    <location>
        <begin position="158"/>
        <end position="184"/>
    </location>
</feature>